<feature type="region of interest" description="Disordered" evidence="1">
    <location>
        <begin position="214"/>
        <end position="417"/>
    </location>
</feature>
<proteinExistence type="predicted"/>
<evidence type="ECO:0000256" key="1">
    <source>
        <dbReference type="SAM" id="MobiDB-lite"/>
    </source>
</evidence>
<protein>
    <submittedName>
        <fullName evidence="2">Uncharacterized protein</fullName>
    </submittedName>
</protein>
<evidence type="ECO:0000313" key="2">
    <source>
        <dbReference type="EMBL" id="THH13481.1"/>
    </source>
</evidence>
<organism evidence="2 3">
    <name type="scientific">Bondarzewia mesenterica</name>
    <dbReference type="NCBI Taxonomy" id="1095465"/>
    <lineage>
        <taxon>Eukaryota</taxon>
        <taxon>Fungi</taxon>
        <taxon>Dikarya</taxon>
        <taxon>Basidiomycota</taxon>
        <taxon>Agaricomycotina</taxon>
        <taxon>Agaricomycetes</taxon>
        <taxon>Russulales</taxon>
        <taxon>Bondarzewiaceae</taxon>
        <taxon>Bondarzewia</taxon>
    </lineage>
</organism>
<dbReference type="OrthoDB" id="3047765at2759"/>
<feature type="compositionally biased region" description="Low complexity" evidence="1">
    <location>
        <begin position="327"/>
        <end position="352"/>
    </location>
</feature>
<name>A0A4S4LPN8_9AGAM</name>
<feature type="compositionally biased region" description="Low complexity" evidence="1">
    <location>
        <begin position="293"/>
        <end position="308"/>
    </location>
</feature>
<gene>
    <name evidence="2" type="ORF">EW146_g6737</name>
</gene>
<dbReference type="AlphaFoldDB" id="A0A4S4LPN8"/>
<feature type="compositionally biased region" description="Basic and acidic residues" evidence="1">
    <location>
        <begin position="488"/>
        <end position="512"/>
    </location>
</feature>
<sequence length="655" mass="70969">MPPASKASHQPIKSVQESKAERQQRHQARFRDRGGNINGESPTKPRINPRKSKGRASVSKPAPRKSTKPRAPRKSAADRKPKPVKEVVTVDNPVPVKVVQPKKGSKGKGKAITAAVDNANPGAGVEDQDQLSHLPQTPVAAIKSKKSAAARIAEISALPTFLFEDRFSNSMRVAPLLRVVDITIPTPVVKKIMSQPLPALSEGDDDEPHIMLETTHAQPKARNAKGHSRIGDEKVGEKAVENKPAPKKQSSKKTTKVGDSAMLKNEAKAPPSRASAAKQFSADDQNMDMAAGPSQHPSSSARSRSSSIVPPPHQAFSTKPKPPPSPSDATSSSTSTSKRIHGSGSTSTSRTTPQIESDVEPQPQRKNSTHKTFKPKSKSRAPVARGLSTIDEADETKPVALNGEEHGDPPPASDDSIEVPLAEVVKLDAMTTVASEPSRPAENKGLHQKTRVRKARDEEDGEKLQTVPAKKRAKISSRLVTDEEKDEGELRLVRRDGRKNVDKATRAADGPRKMKAIIAEQEADAHDVPATRSKKKRVREDEDDEQETAQKASKKRKNEKSHAENEHGSSRRGKENLPIKTAKQAAKHSSVKPIPSPVKQSRPKSKRAASVKPVKPIRVSKTLPKHVLKRVEANALRSQARADAEVGDDPIDFLS</sequence>
<feature type="region of interest" description="Disordered" evidence="1">
    <location>
        <begin position="1"/>
        <end position="89"/>
    </location>
</feature>
<feature type="compositionally biased region" description="Basic residues" evidence="1">
    <location>
        <begin position="367"/>
        <end position="379"/>
    </location>
</feature>
<feature type="compositionally biased region" description="Low complexity" evidence="1">
    <location>
        <begin position="268"/>
        <end position="278"/>
    </location>
</feature>
<feature type="compositionally biased region" description="Basic and acidic residues" evidence="1">
    <location>
        <begin position="229"/>
        <end position="241"/>
    </location>
</feature>
<feature type="compositionally biased region" description="Basic residues" evidence="1">
    <location>
        <begin position="245"/>
        <end position="255"/>
    </location>
</feature>
<feature type="compositionally biased region" description="Basic and acidic residues" evidence="1">
    <location>
        <begin position="75"/>
        <end position="85"/>
    </location>
</feature>
<accession>A0A4S4LPN8</accession>
<keyword evidence="3" id="KW-1185">Reference proteome</keyword>
<comment type="caution">
    <text evidence="2">The sequence shown here is derived from an EMBL/GenBank/DDBJ whole genome shotgun (WGS) entry which is preliminary data.</text>
</comment>
<reference evidence="2 3" key="1">
    <citation type="submission" date="2019-02" db="EMBL/GenBank/DDBJ databases">
        <title>Genome sequencing of the rare red list fungi Bondarzewia mesenterica.</title>
        <authorList>
            <person name="Buettner E."/>
            <person name="Kellner H."/>
        </authorList>
    </citation>
    <scope>NUCLEOTIDE SEQUENCE [LARGE SCALE GENOMIC DNA]</scope>
    <source>
        <strain evidence="2 3">DSM 108281</strain>
    </source>
</reference>
<feature type="compositionally biased region" description="Basic and acidic residues" evidence="1">
    <location>
        <begin position="560"/>
        <end position="577"/>
    </location>
</feature>
<feature type="compositionally biased region" description="Basic and acidic residues" evidence="1">
    <location>
        <begin position="16"/>
        <end position="34"/>
    </location>
</feature>
<dbReference type="Proteomes" id="UP000310158">
    <property type="component" value="Unassembled WGS sequence"/>
</dbReference>
<feature type="region of interest" description="Disordered" evidence="1">
    <location>
        <begin position="430"/>
        <end position="618"/>
    </location>
</feature>
<feature type="compositionally biased region" description="Basic residues" evidence="1">
    <location>
        <begin position="62"/>
        <end position="73"/>
    </location>
</feature>
<dbReference type="EMBL" id="SGPL01000350">
    <property type="protein sequence ID" value="THH13481.1"/>
    <property type="molecule type" value="Genomic_DNA"/>
</dbReference>
<evidence type="ECO:0000313" key="3">
    <source>
        <dbReference type="Proteomes" id="UP000310158"/>
    </source>
</evidence>